<evidence type="ECO:0000313" key="2">
    <source>
        <dbReference type="EMBL" id="MPM10422.1"/>
    </source>
</evidence>
<dbReference type="EMBL" id="VSSQ01001690">
    <property type="protein sequence ID" value="MPM10422.1"/>
    <property type="molecule type" value="Genomic_DNA"/>
</dbReference>
<comment type="caution">
    <text evidence="2">The sequence shown here is derived from an EMBL/GenBank/DDBJ whole genome shotgun (WGS) entry which is preliminary data.</text>
</comment>
<accession>A0A644X2N9</accession>
<reference evidence="2" key="1">
    <citation type="submission" date="2019-08" db="EMBL/GenBank/DDBJ databases">
        <authorList>
            <person name="Kucharzyk K."/>
            <person name="Murdoch R.W."/>
            <person name="Higgins S."/>
            <person name="Loffler F."/>
        </authorList>
    </citation>
    <scope>NUCLEOTIDE SEQUENCE</scope>
</reference>
<evidence type="ECO:0000256" key="1">
    <source>
        <dbReference type="SAM" id="MobiDB-lite"/>
    </source>
</evidence>
<protein>
    <recommendedName>
        <fullName evidence="3">Alpha-galactosidase NEW3 domain-containing protein</fullName>
    </recommendedName>
</protein>
<sequence>MDAMRVGRGLSAGLVFLLLLGGGPSCAQFHGRGAEVRVVSPVQIVSEPSRMHTISIEVVNRTNRQERFREDVILPKGWTMVIPMTSFVLPPQASTARLLSFQIPINAVEGRAKIEYSVQADRDPSIRGSMEYEVVVLAVAKTDLMVENPPASLMAGEEYEFSARLVNSGNIPRTFLIRAKNTDPNSPALAAPSEVSLKPGEGAAISVSGKIDPGFRGTVTVIQLTAEIEKDGKKEEAVSTAVLLEVVPALFKKPEPYHILPSTFAVSAARTAGGDTKPSFEWKGAGTLDEEGEQQFSFSFRGPDVDDSSFFSRTDEYWMNYSSRSLGILMGDQPYGVSPLTVFSSYGRGFGVDFKSMAGGNMSAGLFYVRDRAGEEDWIDRGFYLQRSLGDDSFLRLNVAQSETKATSSEPEVEDKLWSLEGRFRTGKNSTLEVEYGHSSTDRPGAKNDDDAYRFLWRGMTAGKMSYSLGKTHAGADYWGYFHSYDYENASVSLPVGPKMRLGIGASSYENNLDRRQGESDTAVSENLVQATLDFSLQNGWFLMVGFDDFGRVDRLAPANFDYSETSYWIRFGRNFGQINWSVEPRFSDQHNHLTGVSESAWNVNFLVSYFPSPNLTLSFFWNLGDNDVLSESYLLRGSSSFGGAVFWRASPRLTLSLAYTRSGIGDNAEMLSNQFDLIATYEMTEERLLTLEVTRDDYETEYHLSYQIPVGIKTVKKTNVGILRGKVFDSMNPEKPGLPDIVVRVGTEAVVTDKDGLFLFPALEPGFYRVMIDPKSIGYGFTTVQKYPISLEIAGGPKPVSMDIGITKGAIFRGRLALREGGTGDGGKEGAVGPPATESGAKPVSLAHILVELTRDDQTVRRSTDMNGEFVFDNIRPGNWQLTFYEAGIPAGYQFETKSKTIDLAPGDVMEMVNHIFRKKRTIQFIDSGTVTTTSSSGKKK</sequence>
<organism evidence="2">
    <name type="scientific">bioreactor metagenome</name>
    <dbReference type="NCBI Taxonomy" id="1076179"/>
    <lineage>
        <taxon>unclassified sequences</taxon>
        <taxon>metagenomes</taxon>
        <taxon>ecological metagenomes</taxon>
    </lineage>
</organism>
<evidence type="ECO:0008006" key="3">
    <source>
        <dbReference type="Google" id="ProtNLM"/>
    </source>
</evidence>
<dbReference type="AlphaFoldDB" id="A0A644X2N9"/>
<feature type="region of interest" description="Disordered" evidence="1">
    <location>
        <begin position="822"/>
        <end position="841"/>
    </location>
</feature>
<dbReference type="Gene3D" id="2.60.40.1120">
    <property type="entry name" value="Carboxypeptidase-like, regulatory domain"/>
    <property type="match status" value="1"/>
</dbReference>
<proteinExistence type="predicted"/>
<dbReference type="SUPFAM" id="SSF49478">
    <property type="entry name" value="Cna protein B-type domain"/>
    <property type="match status" value="2"/>
</dbReference>
<name>A0A644X2N9_9ZZZZ</name>
<gene>
    <name evidence="2" type="ORF">SDC9_56754</name>
</gene>